<dbReference type="Proteomes" id="UP000198724">
    <property type="component" value="Unassembled WGS sequence"/>
</dbReference>
<sequence length="266" mass="28845">MRASRLLPLAALAAIFTFSSCQEEEQVVSNDEISQLTLDQISELGFNTQQVERIAEGYLVEGDIILTEENLRGSAEAKALRVGEEEQYRTSNLVNVGTSRTINVAISSSLPSSYVTALDEAIRRFNAENLRIKFRRVSSGYNILVSKAPSGSSYLASAGFPSGGNPYNSIRVNSDYLGSNPGTSYLATILAHEIGHTIGFRHTDYMNRSYSCGGAYYNEGASTVGAIHIPGTPTGADPNSWMLACIGTGQNRPFNSNDRTALNYLY</sequence>
<dbReference type="OrthoDB" id="785995at2"/>
<dbReference type="EMBL" id="FOOT01000001">
    <property type="protein sequence ID" value="SFF99129.1"/>
    <property type="molecule type" value="Genomic_DNA"/>
</dbReference>
<protein>
    <submittedName>
        <fullName evidence="3">Dual-action HEIGH metallo-peptidase</fullName>
    </submittedName>
</protein>
<keyword evidence="1" id="KW-0732">Signal</keyword>
<dbReference type="PROSITE" id="PS51257">
    <property type="entry name" value="PROKAR_LIPOPROTEIN"/>
    <property type="match status" value="1"/>
</dbReference>
<dbReference type="SUPFAM" id="SSF55486">
    <property type="entry name" value="Metalloproteases ('zincins'), catalytic domain"/>
    <property type="match status" value="1"/>
</dbReference>
<evidence type="ECO:0000256" key="1">
    <source>
        <dbReference type="SAM" id="SignalP"/>
    </source>
</evidence>
<dbReference type="RefSeq" id="WP_092098891.1">
    <property type="nucleotide sequence ID" value="NZ_FOOT01000001.1"/>
</dbReference>
<dbReference type="InterPro" id="IPR024079">
    <property type="entry name" value="MetalloPept_cat_dom_sf"/>
</dbReference>
<dbReference type="InterPro" id="IPR024653">
    <property type="entry name" value="Peptidase_M10/M27/M57"/>
</dbReference>
<evidence type="ECO:0000313" key="3">
    <source>
        <dbReference type="EMBL" id="SFF99129.1"/>
    </source>
</evidence>
<feature type="domain" description="Peptidase metallopeptidase" evidence="2">
    <location>
        <begin position="90"/>
        <end position="230"/>
    </location>
</feature>
<dbReference type="STRING" id="1436961.SAMN05421739_101611"/>
<dbReference type="SMART" id="SM00235">
    <property type="entry name" value="ZnMc"/>
    <property type="match status" value="1"/>
</dbReference>
<accession>A0A1I2N8E7</accession>
<keyword evidence="4" id="KW-1185">Reference proteome</keyword>
<dbReference type="Gene3D" id="3.40.390.10">
    <property type="entry name" value="Collagenase (Catalytic Domain)"/>
    <property type="match status" value="1"/>
</dbReference>
<dbReference type="AlphaFoldDB" id="A0A1I2N8E7"/>
<reference evidence="4" key="1">
    <citation type="submission" date="2016-10" db="EMBL/GenBank/DDBJ databases">
        <authorList>
            <person name="Varghese N."/>
            <person name="Submissions S."/>
        </authorList>
    </citation>
    <scope>NUCLEOTIDE SEQUENCE [LARGE SCALE GENOMIC DNA]</scope>
    <source>
        <strain evidence="4">LP51</strain>
    </source>
</reference>
<dbReference type="GO" id="GO:0008237">
    <property type="term" value="F:metallopeptidase activity"/>
    <property type="evidence" value="ECO:0007669"/>
    <property type="project" value="InterPro"/>
</dbReference>
<dbReference type="Pfam" id="PF12388">
    <property type="entry name" value="Peptidase_M57"/>
    <property type="match status" value="1"/>
</dbReference>
<dbReference type="GO" id="GO:0006508">
    <property type="term" value="P:proteolysis"/>
    <property type="evidence" value="ECO:0007669"/>
    <property type="project" value="InterPro"/>
</dbReference>
<dbReference type="InterPro" id="IPR006026">
    <property type="entry name" value="Peptidase_Metallo"/>
</dbReference>
<evidence type="ECO:0000313" key="4">
    <source>
        <dbReference type="Proteomes" id="UP000198724"/>
    </source>
</evidence>
<dbReference type="GO" id="GO:0008270">
    <property type="term" value="F:zinc ion binding"/>
    <property type="evidence" value="ECO:0007669"/>
    <property type="project" value="InterPro"/>
</dbReference>
<feature type="chain" id="PRO_5011716036" evidence="1">
    <location>
        <begin position="24"/>
        <end position="266"/>
    </location>
</feature>
<organism evidence="3 4">
    <name type="scientific">Pontibacter chinhatensis</name>
    <dbReference type="NCBI Taxonomy" id="1436961"/>
    <lineage>
        <taxon>Bacteria</taxon>
        <taxon>Pseudomonadati</taxon>
        <taxon>Bacteroidota</taxon>
        <taxon>Cytophagia</taxon>
        <taxon>Cytophagales</taxon>
        <taxon>Hymenobacteraceae</taxon>
        <taxon>Pontibacter</taxon>
    </lineage>
</organism>
<gene>
    <name evidence="3" type="ORF">SAMN05421739_101611</name>
</gene>
<name>A0A1I2N8E7_9BACT</name>
<feature type="signal peptide" evidence="1">
    <location>
        <begin position="1"/>
        <end position="23"/>
    </location>
</feature>
<proteinExistence type="predicted"/>
<evidence type="ECO:0000259" key="2">
    <source>
        <dbReference type="SMART" id="SM00235"/>
    </source>
</evidence>